<dbReference type="Pfam" id="PF06071">
    <property type="entry name" value="YchF-GTPase_C"/>
    <property type="match status" value="1"/>
</dbReference>
<dbReference type="SUPFAM" id="SSF52540">
    <property type="entry name" value="P-loop containing nucleoside triphosphate hydrolases"/>
    <property type="match status" value="1"/>
</dbReference>
<dbReference type="RefSeq" id="WP_054492628.1">
    <property type="nucleotide sequence ID" value="NZ_BBZA01000077.1"/>
</dbReference>
<dbReference type="InterPro" id="IPR012675">
    <property type="entry name" value="Beta-grasp_dom_sf"/>
</dbReference>
<dbReference type="Gene3D" id="3.10.20.30">
    <property type="match status" value="1"/>
</dbReference>
<dbReference type="CDD" id="cd04867">
    <property type="entry name" value="TGS_YchF_OLA1"/>
    <property type="match status" value="1"/>
</dbReference>
<accession>A0A0M9UCA6</accession>
<keyword evidence="2" id="KW-0479">Metal-binding</keyword>
<dbReference type="GO" id="GO:0005737">
    <property type="term" value="C:cytoplasm"/>
    <property type="evidence" value="ECO:0007669"/>
    <property type="project" value="TreeGrafter"/>
</dbReference>
<dbReference type="InParanoid" id="A0A0M9UCA6"/>
<dbReference type="GO" id="GO:0005525">
    <property type="term" value="F:GTP binding"/>
    <property type="evidence" value="ECO:0007669"/>
    <property type="project" value="InterPro"/>
</dbReference>
<dbReference type="OrthoDB" id="9807318at2"/>
<evidence type="ECO:0000256" key="5">
    <source>
        <dbReference type="HAMAP-Rule" id="MF_00944"/>
    </source>
</evidence>
<evidence type="ECO:0000313" key="9">
    <source>
        <dbReference type="EMBL" id="KPL89267.1"/>
    </source>
</evidence>
<evidence type="ECO:0000313" key="11">
    <source>
        <dbReference type="Proteomes" id="UP000050502"/>
    </source>
</evidence>
<name>A0A0M9UCA6_9CHLR</name>
<keyword evidence="10" id="KW-1185">Reference proteome</keyword>
<keyword evidence="4 5" id="KW-0067">ATP-binding</keyword>
<comment type="similarity">
    <text evidence="5">Belongs to the TRAFAC class OBG-HflX-like GTPase superfamily. OBG GTPase family. YchF/OLA1 subfamily.</text>
</comment>
<dbReference type="PATRIC" id="fig|872965.6.peg.341"/>
<dbReference type="GO" id="GO:0005524">
    <property type="term" value="F:ATP binding"/>
    <property type="evidence" value="ECO:0007669"/>
    <property type="project" value="UniProtKB-UniRule"/>
</dbReference>
<dbReference type="AlphaFoldDB" id="A0A0M9UCA6"/>
<evidence type="ECO:0000256" key="3">
    <source>
        <dbReference type="ARBA" id="ARBA00022741"/>
    </source>
</evidence>
<dbReference type="HAMAP" id="MF_00944">
    <property type="entry name" value="YchF_OLA1_ATPase"/>
    <property type="match status" value="1"/>
</dbReference>
<dbReference type="PANTHER" id="PTHR23305">
    <property type="entry name" value="OBG GTPASE FAMILY"/>
    <property type="match status" value="1"/>
</dbReference>
<protein>
    <recommendedName>
        <fullName evidence="5">Ribosome-binding ATPase YchF</fullName>
    </recommendedName>
</protein>
<evidence type="ECO:0000259" key="7">
    <source>
        <dbReference type="PROSITE" id="PS51880"/>
    </source>
</evidence>
<dbReference type="GO" id="GO:0016887">
    <property type="term" value="F:ATP hydrolysis activity"/>
    <property type="evidence" value="ECO:0007669"/>
    <property type="project" value="UniProtKB-UniRule"/>
</dbReference>
<comment type="cofactor">
    <cofactor evidence="1">
        <name>Mg(2+)</name>
        <dbReference type="ChEBI" id="CHEBI:18420"/>
    </cofactor>
</comment>
<dbReference type="Gene3D" id="1.10.150.300">
    <property type="entry name" value="TGS-like domain"/>
    <property type="match status" value="1"/>
</dbReference>
<comment type="function">
    <text evidence="5">ATPase that binds to both the 70S ribosome and the 50S ribosomal subunit in a nucleotide-independent manner.</text>
</comment>
<dbReference type="InterPro" id="IPR027417">
    <property type="entry name" value="P-loop_NTPase"/>
</dbReference>
<dbReference type="SUPFAM" id="SSF81271">
    <property type="entry name" value="TGS-like"/>
    <property type="match status" value="1"/>
</dbReference>
<dbReference type="FunFam" id="1.10.150.300:FF:000001">
    <property type="entry name" value="Ribosome-binding ATPase YchF"/>
    <property type="match status" value="1"/>
</dbReference>
<dbReference type="PROSITE" id="PS51880">
    <property type="entry name" value="TGS"/>
    <property type="match status" value="1"/>
</dbReference>
<gene>
    <name evidence="5" type="primary">ychF</name>
    <name evidence="8" type="ORF">ARMA_1151</name>
    <name evidence="9" type="ORF">SE16_01970</name>
</gene>
<dbReference type="InterPro" id="IPR004095">
    <property type="entry name" value="TGS"/>
</dbReference>
<dbReference type="FunFam" id="3.10.20.30:FF:000001">
    <property type="entry name" value="Ribosome-binding ATPase YchF"/>
    <property type="match status" value="1"/>
</dbReference>
<reference evidence="10" key="3">
    <citation type="submission" date="2015-08" db="EMBL/GenBank/DDBJ databases">
        <title>Draft Genome Sequence of a Heterotrophic Facultative Anaerobic Bacterium Ardenticatena maritima Strain 110S.</title>
        <authorList>
            <person name="Kawaichi S."/>
            <person name="Yoshida T."/>
            <person name="Sako Y."/>
            <person name="Nakamura R."/>
        </authorList>
    </citation>
    <scope>NUCLEOTIDE SEQUENCE [LARGE SCALE GENOMIC DNA]</scope>
    <source>
        <strain evidence="10">110S</strain>
    </source>
</reference>
<dbReference type="InterPro" id="IPR023192">
    <property type="entry name" value="TGS-like_dom_sf"/>
</dbReference>
<dbReference type="InterPro" id="IPR004396">
    <property type="entry name" value="ATPase_YchF/OLA1"/>
</dbReference>
<dbReference type="InterPro" id="IPR006073">
    <property type="entry name" value="GTP-bd"/>
</dbReference>
<organism evidence="8 10">
    <name type="scientific">Ardenticatena maritima</name>
    <dbReference type="NCBI Taxonomy" id="872965"/>
    <lineage>
        <taxon>Bacteria</taxon>
        <taxon>Bacillati</taxon>
        <taxon>Chloroflexota</taxon>
        <taxon>Ardenticatenia</taxon>
        <taxon>Ardenticatenales</taxon>
        <taxon>Ardenticatenaceae</taxon>
        <taxon>Ardenticatena</taxon>
    </lineage>
</organism>
<dbReference type="InterPro" id="IPR012676">
    <property type="entry name" value="TGS-like"/>
</dbReference>
<dbReference type="FunCoup" id="A0A0M9UCA6">
    <property type="interactions" value="438"/>
</dbReference>
<reference evidence="8 10" key="1">
    <citation type="journal article" date="2015" name="Genome Announc.">
        <title>Draft Genome Sequence of a Heterotrophic Facultative Anaerobic Thermophilic Bacterium, Ardenticatena maritima Strain 110ST.</title>
        <authorList>
            <person name="Kawaichi S."/>
            <person name="Yoshida T."/>
            <person name="Sako Y."/>
            <person name="Nakamura R."/>
        </authorList>
    </citation>
    <scope>NUCLEOTIDE SEQUENCE [LARGE SCALE GENOMIC DNA]</scope>
    <source>
        <strain evidence="8 10">110S</strain>
    </source>
</reference>
<proteinExistence type="inferred from homology"/>
<dbReference type="InterPro" id="IPR013029">
    <property type="entry name" value="YchF_C"/>
</dbReference>
<dbReference type="STRING" id="872965.SE16_01970"/>
<feature type="domain" description="TGS" evidence="7">
    <location>
        <begin position="276"/>
        <end position="359"/>
    </location>
</feature>
<keyword evidence="3 5" id="KW-0547">Nucleotide-binding</keyword>
<dbReference type="Gene3D" id="3.40.50.300">
    <property type="entry name" value="P-loop containing nucleotide triphosphate hydrolases"/>
    <property type="match status" value="1"/>
</dbReference>
<evidence type="ECO:0000313" key="8">
    <source>
        <dbReference type="EMBL" id="GAP62728.1"/>
    </source>
</evidence>
<dbReference type="GO" id="GO:0043023">
    <property type="term" value="F:ribosomal large subunit binding"/>
    <property type="evidence" value="ECO:0007669"/>
    <property type="project" value="UniProtKB-UniRule"/>
</dbReference>
<dbReference type="EMBL" id="BBZA01000077">
    <property type="protein sequence ID" value="GAP62728.1"/>
    <property type="molecule type" value="Genomic_DNA"/>
</dbReference>
<dbReference type="Proteomes" id="UP000037784">
    <property type="component" value="Unassembled WGS sequence"/>
</dbReference>
<feature type="binding site" evidence="5">
    <location>
        <begin position="10"/>
        <end position="15"/>
    </location>
    <ligand>
        <name>ATP</name>
        <dbReference type="ChEBI" id="CHEBI:30616"/>
    </ligand>
</feature>
<evidence type="ECO:0000256" key="2">
    <source>
        <dbReference type="ARBA" id="ARBA00022723"/>
    </source>
</evidence>
<feature type="coiled-coil region" evidence="6">
    <location>
        <begin position="131"/>
        <end position="178"/>
    </location>
</feature>
<evidence type="ECO:0000313" key="10">
    <source>
        <dbReference type="Proteomes" id="UP000037784"/>
    </source>
</evidence>
<evidence type="ECO:0000256" key="4">
    <source>
        <dbReference type="ARBA" id="ARBA00022840"/>
    </source>
</evidence>
<dbReference type="Proteomes" id="UP000050502">
    <property type="component" value="Unassembled WGS sequence"/>
</dbReference>
<evidence type="ECO:0000256" key="1">
    <source>
        <dbReference type="ARBA" id="ARBA00001946"/>
    </source>
</evidence>
<comment type="caution">
    <text evidence="8">The sequence shown here is derived from an EMBL/GenBank/DDBJ whole genome shotgun (WGS) entry which is preliminary data.</text>
</comment>
<dbReference type="EMBL" id="LGKN01000003">
    <property type="protein sequence ID" value="KPL89267.1"/>
    <property type="molecule type" value="Genomic_DNA"/>
</dbReference>
<dbReference type="GO" id="GO:0046872">
    <property type="term" value="F:metal ion binding"/>
    <property type="evidence" value="ECO:0007669"/>
    <property type="project" value="UniProtKB-KW"/>
</dbReference>
<evidence type="ECO:0000256" key="6">
    <source>
        <dbReference type="SAM" id="Coils"/>
    </source>
</evidence>
<reference evidence="9 11" key="2">
    <citation type="submission" date="2015-07" db="EMBL/GenBank/DDBJ databases">
        <title>Whole genome sequence of Ardenticatena maritima DSM 23922.</title>
        <authorList>
            <person name="Hemp J."/>
            <person name="Ward L.M."/>
            <person name="Pace L.A."/>
            <person name="Fischer W.W."/>
        </authorList>
    </citation>
    <scope>NUCLEOTIDE SEQUENCE [LARGE SCALE GENOMIC DNA]</scope>
    <source>
        <strain evidence="9 11">110S</strain>
    </source>
</reference>
<sequence length="361" mass="40316">MKIGIIGLPNSGKTTVFNALTRGEAETAAFSGGHLQINTAVVDVPDERVDRLSAMYNPRRTIYAQVTYNDIAGMTKGAGERGISGPLLNAISANDALLHVVRAFEDPNVPHLDDTIDPVRDFHALEDELVLNDLITVEKRLERLADELRKQNLQKSAREALEEEKALLERLRDHLEAGHPLRELDLTPEEEKRIRSFSFLSQKPMLVVINLGDEQPEPDLSAYRIGKRAMITTLRGRLEAELAVMEPEEAAEFLEEFGIEEPGLKRVIRMSYDLLNLKTFFTVGEDEVRAWTVPADATAPEAAGAIHSDLQRGFIRAEVVHYNDLIEAGSMAEARKRGLVRLEGKEYVVQDGDILSIRFNV</sequence>
<dbReference type="PRINTS" id="PR00326">
    <property type="entry name" value="GTP1OBG"/>
</dbReference>
<dbReference type="Pfam" id="PF01926">
    <property type="entry name" value="MMR_HSR1"/>
    <property type="match status" value="1"/>
</dbReference>
<dbReference type="NCBIfam" id="TIGR00092">
    <property type="entry name" value="redox-regulated ATPase YchF"/>
    <property type="match status" value="1"/>
</dbReference>
<dbReference type="PIRSF" id="PIRSF006641">
    <property type="entry name" value="CHP00092"/>
    <property type="match status" value="1"/>
</dbReference>
<dbReference type="PANTHER" id="PTHR23305:SF18">
    <property type="entry name" value="OBG-TYPE G DOMAIN-CONTAINING PROTEIN"/>
    <property type="match status" value="1"/>
</dbReference>
<keyword evidence="6" id="KW-0175">Coiled coil</keyword>